<dbReference type="GO" id="GO:0005886">
    <property type="term" value="C:plasma membrane"/>
    <property type="evidence" value="ECO:0007669"/>
    <property type="project" value="UniProtKB-SubCell"/>
</dbReference>
<dbReference type="Proteomes" id="UP000228930">
    <property type="component" value="Unassembled WGS sequence"/>
</dbReference>
<keyword evidence="6" id="KW-0769">Symport</keyword>
<dbReference type="Pfam" id="PF07690">
    <property type="entry name" value="MFS_1"/>
    <property type="match status" value="1"/>
</dbReference>
<feature type="transmembrane region" description="Helical" evidence="9">
    <location>
        <begin position="192"/>
        <end position="211"/>
    </location>
</feature>
<dbReference type="Pfam" id="PF00083">
    <property type="entry name" value="Sugar_tr"/>
    <property type="match status" value="1"/>
</dbReference>
<evidence type="ECO:0000313" key="12">
    <source>
        <dbReference type="Proteomes" id="UP000228930"/>
    </source>
</evidence>
<dbReference type="PANTHER" id="PTHR43528:SF1">
    <property type="entry name" value="ALPHA-KETOGLUTARATE PERMEASE"/>
    <property type="match status" value="1"/>
</dbReference>
<comment type="similarity">
    <text evidence="2">Belongs to the major facilitator superfamily. Metabolite:H+ Symporter (MHS) family (TC 2.A.1.6) family.</text>
</comment>
<gene>
    <name evidence="11" type="ORF">TSA1_14975</name>
</gene>
<feature type="transmembrane region" description="Helical" evidence="9">
    <location>
        <begin position="368"/>
        <end position="389"/>
    </location>
</feature>
<dbReference type="InterPro" id="IPR011701">
    <property type="entry name" value="MFS"/>
</dbReference>
<feature type="transmembrane region" description="Helical" evidence="9">
    <location>
        <begin position="307"/>
        <end position="326"/>
    </location>
</feature>
<dbReference type="Gene3D" id="1.20.1250.20">
    <property type="entry name" value="MFS general substrate transporter like domains"/>
    <property type="match status" value="2"/>
</dbReference>
<dbReference type="AlphaFoldDB" id="A0A2M6UN86"/>
<dbReference type="InterPro" id="IPR020846">
    <property type="entry name" value="MFS_dom"/>
</dbReference>
<feature type="transmembrane region" description="Helical" evidence="9">
    <location>
        <begin position="161"/>
        <end position="180"/>
    </location>
</feature>
<dbReference type="PROSITE" id="PS00217">
    <property type="entry name" value="SUGAR_TRANSPORT_2"/>
    <property type="match status" value="1"/>
</dbReference>
<feature type="transmembrane region" description="Helical" evidence="9">
    <location>
        <begin position="92"/>
        <end position="110"/>
    </location>
</feature>
<keyword evidence="5 9" id="KW-0812">Transmembrane</keyword>
<name>A0A2M6UN86_9BRAD</name>
<comment type="subcellular location">
    <subcellularLocation>
        <location evidence="1">Cell membrane</location>
        <topology evidence="1">Multi-pass membrane protein</topology>
    </subcellularLocation>
</comment>
<feature type="transmembrane region" description="Helical" evidence="9">
    <location>
        <begin position="332"/>
        <end position="356"/>
    </location>
</feature>
<evidence type="ECO:0000256" key="8">
    <source>
        <dbReference type="ARBA" id="ARBA00023136"/>
    </source>
</evidence>
<organism evidence="11 12">
    <name type="scientific">Bradyrhizobium nitroreducens</name>
    <dbReference type="NCBI Taxonomy" id="709803"/>
    <lineage>
        <taxon>Bacteria</taxon>
        <taxon>Pseudomonadati</taxon>
        <taxon>Pseudomonadota</taxon>
        <taxon>Alphaproteobacteria</taxon>
        <taxon>Hyphomicrobiales</taxon>
        <taxon>Nitrobacteraceae</taxon>
        <taxon>Bradyrhizobium</taxon>
    </lineage>
</organism>
<feature type="domain" description="Major facilitator superfamily (MFS) profile" evidence="10">
    <location>
        <begin position="20"/>
        <end position="425"/>
    </location>
</feature>
<keyword evidence="8 9" id="KW-0472">Membrane</keyword>
<sequence>MHLVGATIDRAEPRPAFRKFIAAATVGNIFEWYDWGVFAFVVTYIARNFFPSQDPTAALLSTFATFGAGFVARPAGALLIGWIGDRFGRKTALMTTIYVMAIGTVGTALIPSFNTIGVWAPVLLVSARLLQGISTGGELGGSLAFIIEWAPRHLRGFYGSFQQASTIVGLLIGSAVSAVLNSILTPDQMVEWGWRVPFIIGGVLLPIGIWMRRDLEDTPAFLESKKSKAEPMSFRTGAIMVLRAVGFGICWTTCQYLILSYMATFTAKQGGLSESQALWSHTTGLICAIVFTPIWGFLSDSVGRKPLLIAVNLFFSGMGYFIFSFISSAPGLYWIVAVQCVLGAVMAIHTGVGPAAITEIFPTKSRSFLNSLAFALVVTIFGGFSPYVATWLIQTTGSPISPSYLLIATGLIAAATVAASKETAHDELA</sequence>
<dbReference type="FunFam" id="1.20.1250.20:FF:000001">
    <property type="entry name" value="Dicarboxylate MFS transporter"/>
    <property type="match status" value="1"/>
</dbReference>
<evidence type="ECO:0000256" key="4">
    <source>
        <dbReference type="ARBA" id="ARBA00022475"/>
    </source>
</evidence>
<keyword evidence="3" id="KW-0813">Transport</keyword>
<evidence type="ECO:0000256" key="2">
    <source>
        <dbReference type="ARBA" id="ARBA00008240"/>
    </source>
</evidence>
<evidence type="ECO:0000256" key="9">
    <source>
        <dbReference type="SAM" id="Phobius"/>
    </source>
</evidence>
<feature type="transmembrane region" description="Helical" evidence="9">
    <location>
        <begin position="278"/>
        <end position="298"/>
    </location>
</feature>
<keyword evidence="4" id="KW-1003">Cell membrane</keyword>
<dbReference type="GO" id="GO:0015293">
    <property type="term" value="F:symporter activity"/>
    <property type="evidence" value="ECO:0007669"/>
    <property type="project" value="UniProtKB-KW"/>
</dbReference>
<feature type="transmembrane region" description="Helical" evidence="9">
    <location>
        <begin position="58"/>
        <end position="80"/>
    </location>
</feature>
<feature type="transmembrane region" description="Helical" evidence="9">
    <location>
        <begin position="401"/>
        <end position="419"/>
    </location>
</feature>
<reference evidence="11 12" key="1">
    <citation type="submission" date="2015-06" db="EMBL/GenBank/DDBJ databases">
        <title>Comparative genome analysis of nirS-carrying Bradyrhizobium sp. strains.</title>
        <authorList>
            <person name="Ishii S."/>
            <person name="Jang J."/>
            <person name="Nishizawa T."/>
            <person name="Senoo K."/>
        </authorList>
    </citation>
    <scope>NUCLEOTIDE SEQUENCE [LARGE SCALE GENOMIC DNA]</scope>
    <source>
        <strain evidence="11 12">TSA1</strain>
    </source>
</reference>
<dbReference type="InterPro" id="IPR005828">
    <property type="entry name" value="MFS_sugar_transport-like"/>
</dbReference>
<comment type="caution">
    <text evidence="11">The sequence shown here is derived from an EMBL/GenBank/DDBJ whole genome shotgun (WGS) entry which is preliminary data.</text>
</comment>
<keyword evidence="12" id="KW-1185">Reference proteome</keyword>
<dbReference type="InterPro" id="IPR005829">
    <property type="entry name" value="Sugar_transporter_CS"/>
</dbReference>
<evidence type="ECO:0000313" key="11">
    <source>
        <dbReference type="EMBL" id="PIT06082.1"/>
    </source>
</evidence>
<dbReference type="InterPro" id="IPR051084">
    <property type="entry name" value="H+-coupled_symporters"/>
</dbReference>
<evidence type="ECO:0000256" key="5">
    <source>
        <dbReference type="ARBA" id="ARBA00022692"/>
    </source>
</evidence>
<proteinExistence type="inferred from homology"/>
<evidence type="ECO:0000256" key="1">
    <source>
        <dbReference type="ARBA" id="ARBA00004651"/>
    </source>
</evidence>
<dbReference type="SUPFAM" id="SSF103473">
    <property type="entry name" value="MFS general substrate transporter"/>
    <property type="match status" value="1"/>
</dbReference>
<protein>
    <recommendedName>
        <fullName evidence="10">Major facilitator superfamily (MFS) profile domain-containing protein</fullName>
    </recommendedName>
</protein>
<feature type="transmembrane region" description="Helical" evidence="9">
    <location>
        <begin position="232"/>
        <end position="258"/>
    </location>
</feature>
<dbReference type="EMBL" id="LFJC01000003">
    <property type="protein sequence ID" value="PIT06082.1"/>
    <property type="molecule type" value="Genomic_DNA"/>
</dbReference>
<evidence type="ECO:0000256" key="7">
    <source>
        <dbReference type="ARBA" id="ARBA00022989"/>
    </source>
</evidence>
<dbReference type="PANTHER" id="PTHR43528">
    <property type="entry name" value="ALPHA-KETOGLUTARATE PERMEASE"/>
    <property type="match status" value="1"/>
</dbReference>
<dbReference type="PROSITE" id="PS50850">
    <property type="entry name" value="MFS"/>
    <property type="match status" value="1"/>
</dbReference>
<accession>A0A2M6UN86</accession>
<evidence type="ECO:0000259" key="10">
    <source>
        <dbReference type="PROSITE" id="PS50850"/>
    </source>
</evidence>
<feature type="transmembrane region" description="Helical" evidence="9">
    <location>
        <begin position="130"/>
        <end position="149"/>
    </location>
</feature>
<dbReference type="InterPro" id="IPR036259">
    <property type="entry name" value="MFS_trans_sf"/>
</dbReference>
<keyword evidence="7 9" id="KW-1133">Transmembrane helix</keyword>
<feature type="transmembrane region" description="Helical" evidence="9">
    <location>
        <begin position="20"/>
        <end position="46"/>
    </location>
</feature>
<evidence type="ECO:0000256" key="6">
    <source>
        <dbReference type="ARBA" id="ARBA00022847"/>
    </source>
</evidence>
<evidence type="ECO:0000256" key="3">
    <source>
        <dbReference type="ARBA" id="ARBA00022448"/>
    </source>
</evidence>